<proteinExistence type="predicted"/>
<feature type="domain" description="Acyl-CoA thioesterase-like C-terminal" evidence="1">
    <location>
        <begin position="1"/>
        <end position="59"/>
    </location>
</feature>
<dbReference type="STRING" id="909626.AQJ91_29315"/>
<dbReference type="Proteomes" id="UP000053260">
    <property type="component" value="Unassembled WGS sequence"/>
</dbReference>
<comment type="caution">
    <text evidence="2">The sequence shown here is derived from an EMBL/GenBank/DDBJ whole genome shotgun (WGS) entry which is preliminary data.</text>
</comment>
<dbReference type="AlphaFoldDB" id="A0A101UVX8"/>
<reference evidence="2 3" key="1">
    <citation type="submission" date="2015-10" db="EMBL/GenBank/DDBJ databases">
        <title>Draft genome sequence of Streptomyces sp. RV15, isolated from a marine sponge.</title>
        <authorList>
            <person name="Ruckert C."/>
            <person name="Abdelmohsen U.R."/>
            <person name="Winkler A."/>
            <person name="Hentschel U."/>
            <person name="Kalinowski J."/>
            <person name="Kampfer P."/>
            <person name="Glaeser S."/>
        </authorList>
    </citation>
    <scope>NUCLEOTIDE SEQUENCE [LARGE SCALE GENOMIC DNA]</scope>
    <source>
        <strain evidence="2 3">RV15</strain>
    </source>
</reference>
<protein>
    <recommendedName>
        <fullName evidence="1">Acyl-CoA thioesterase-like C-terminal domain-containing protein</fullName>
    </recommendedName>
</protein>
<organism evidence="2 3">
    <name type="scientific">Streptomyces dysideae</name>
    <dbReference type="NCBI Taxonomy" id="909626"/>
    <lineage>
        <taxon>Bacteria</taxon>
        <taxon>Bacillati</taxon>
        <taxon>Actinomycetota</taxon>
        <taxon>Actinomycetes</taxon>
        <taxon>Kitasatosporales</taxon>
        <taxon>Streptomycetaceae</taxon>
        <taxon>Streptomyces</taxon>
    </lineage>
</organism>
<evidence type="ECO:0000313" key="3">
    <source>
        <dbReference type="Proteomes" id="UP000053260"/>
    </source>
</evidence>
<dbReference type="RefSeq" id="WP_067027495.1">
    <property type="nucleotide sequence ID" value="NZ_KQ949095.1"/>
</dbReference>
<dbReference type="InterPro" id="IPR042171">
    <property type="entry name" value="Acyl-CoA_hotdog"/>
</dbReference>
<evidence type="ECO:0000259" key="1">
    <source>
        <dbReference type="Pfam" id="PF20789"/>
    </source>
</evidence>
<dbReference type="InterPro" id="IPR049450">
    <property type="entry name" value="ACOT8-like_C"/>
</dbReference>
<evidence type="ECO:0000313" key="2">
    <source>
        <dbReference type="EMBL" id="KUO17800.1"/>
    </source>
</evidence>
<accession>A0A101UVX8</accession>
<dbReference type="Gene3D" id="2.40.160.210">
    <property type="entry name" value="Acyl-CoA thioesterase, double hotdog domain"/>
    <property type="match status" value="1"/>
</dbReference>
<name>A0A101UVX8_9ACTN</name>
<sequence>MPTAELTVRLTDALDDHVPDGWALVRIRTDHAGSGWAVDDSAVWSAEGCLLVPARQSRVVRALPDVSAG</sequence>
<dbReference type="EMBL" id="LMXB01000072">
    <property type="protein sequence ID" value="KUO17800.1"/>
    <property type="molecule type" value="Genomic_DNA"/>
</dbReference>
<keyword evidence="3" id="KW-1185">Reference proteome</keyword>
<gene>
    <name evidence="2" type="ORF">AQJ91_29315</name>
</gene>
<dbReference type="Pfam" id="PF20789">
    <property type="entry name" value="4HBT_3C"/>
    <property type="match status" value="1"/>
</dbReference>